<dbReference type="InterPro" id="IPR007848">
    <property type="entry name" value="Small_mtfrase_dom"/>
</dbReference>
<dbReference type="Pfam" id="PF05175">
    <property type="entry name" value="MTS"/>
    <property type="match status" value="1"/>
</dbReference>
<accession>A0A6J7ADB3</accession>
<evidence type="ECO:0000259" key="3">
    <source>
        <dbReference type="Pfam" id="PF05175"/>
    </source>
</evidence>
<evidence type="ECO:0000313" key="7">
    <source>
        <dbReference type="EMBL" id="CAB4853790.1"/>
    </source>
</evidence>
<evidence type="ECO:0000256" key="2">
    <source>
        <dbReference type="ARBA" id="ARBA00022679"/>
    </source>
</evidence>
<dbReference type="PANTHER" id="PTHR47816">
    <property type="entry name" value="RIBOSOMAL RNA SMALL SUBUNIT METHYLTRANSFERASE C"/>
    <property type="match status" value="1"/>
</dbReference>
<dbReference type="AlphaFoldDB" id="A0A6J7ADB3"/>
<dbReference type="EMBL" id="CAFBIY010000341">
    <property type="protein sequence ID" value="CAB4853790.1"/>
    <property type="molecule type" value="Genomic_DNA"/>
</dbReference>
<dbReference type="InterPro" id="IPR046977">
    <property type="entry name" value="RsmC/RlmG"/>
</dbReference>
<reference evidence="6" key="1">
    <citation type="submission" date="2020-05" db="EMBL/GenBank/DDBJ databases">
        <authorList>
            <person name="Chiriac C."/>
            <person name="Salcher M."/>
            <person name="Ghai R."/>
            <person name="Kavagutti S V."/>
        </authorList>
    </citation>
    <scope>NUCLEOTIDE SEQUENCE</scope>
</reference>
<evidence type="ECO:0000313" key="5">
    <source>
        <dbReference type="EMBL" id="CAB4728029.1"/>
    </source>
</evidence>
<proteinExistence type="predicted"/>
<feature type="domain" description="Methyltransferase small" evidence="3">
    <location>
        <begin position="33"/>
        <end position="196"/>
    </location>
</feature>
<dbReference type="PANTHER" id="PTHR47816:SF4">
    <property type="entry name" value="RIBOSOMAL RNA SMALL SUBUNIT METHYLTRANSFERASE C"/>
    <property type="match status" value="1"/>
</dbReference>
<dbReference type="EMBL" id="CAESGF010000014">
    <property type="protein sequence ID" value="CAB4364474.1"/>
    <property type="molecule type" value="Genomic_DNA"/>
</dbReference>
<dbReference type="EMBL" id="CAEZYF010000011">
    <property type="protein sequence ID" value="CAB4728029.1"/>
    <property type="molecule type" value="Genomic_DNA"/>
</dbReference>
<name>A0A6J7ADB3_9ZZZZ</name>
<dbReference type="EMBL" id="CAFBMT010000012">
    <property type="protein sequence ID" value="CAB4940232.1"/>
    <property type="molecule type" value="Genomic_DNA"/>
</dbReference>
<dbReference type="GO" id="GO:0032259">
    <property type="term" value="P:methylation"/>
    <property type="evidence" value="ECO:0007669"/>
    <property type="project" value="UniProtKB-KW"/>
</dbReference>
<evidence type="ECO:0000313" key="4">
    <source>
        <dbReference type="EMBL" id="CAB4364474.1"/>
    </source>
</evidence>
<gene>
    <name evidence="5" type="ORF">UFOPK2656_01915</name>
    <name evidence="6" type="ORF">UFOPK3099_02040</name>
    <name evidence="7" type="ORF">UFOPK3267_03328</name>
    <name evidence="8" type="ORF">UFOPK3651_02109</name>
    <name evidence="4" type="ORF">UFOPK4189_02235</name>
</gene>
<dbReference type="GO" id="GO:0008757">
    <property type="term" value="F:S-adenosylmethionine-dependent methyltransferase activity"/>
    <property type="evidence" value="ECO:0007669"/>
    <property type="project" value="InterPro"/>
</dbReference>
<dbReference type="EMBL" id="CAFAAV010000180">
    <property type="protein sequence ID" value="CAB4830578.1"/>
    <property type="molecule type" value="Genomic_DNA"/>
</dbReference>
<dbReference type="CDD" id="cd02440">
    <property type="entry name" value="AdoMet_MTases"/>
    <property type="match status" value="1"/>
</dbReference>
<protein>
    <submittedName>
        <fullName evidence="6">Unannotated protein</fullName>
    </submittedName>
</protein>
<organism evidence="6">
    <name type="scientific">freshwater metagenome</name>
    <dbReference type="NCBI Taxonomy" id="449393"/>
    <lineage>
        <taxon>unclassified sequences</taxon>
        <taxon>metagenomes</taxon>
        <taxon>ecological metagenomes</taxon>
    </lineage>
</organism>
<keyword evidence="1" id="KW-0489">Methyltransferase</keyword>
<sequence length="208" mass="22495">MTAPGSHYFDEDPTTESAPRVVTLLLPDHLFALTTDRGVFGYDRIDAGTKFLLLQAPPPAQEGDLLDIGCGTGAIALTMAARAPGATVWAVEVNERARDLCRGNAERNGLSNIKVCAPDEIPTDVRFRTIWSNPAIRIGKPALHAMLLRWFERLAPGGEAMLVVHKHLGSDSLQTWLIAQGYATDRLATTGGYRVLRTVTPAADPLPL</sequence>
<evidence type="ECO:0000256" key="1">
    <source>
        <dbReference type="ARBA" id="ARBA00022603"/>
    </source>
</evidence>
<evidence type="ECO:0000313" key="6">
    <source>
        <dbReference type="EMBL" id="CAB4830578.1"/>
    </source>
</evidence>
<dbReference type="Gene3D" id="3.40.50.150">
    <property type="entry name" value="Vaccinia Virus protein VP39"/>
    <property type="match status" value="1"/>
</dbReference>
<evidence type="ECO:0000313" key="8">
    <source>
        <dbReference type="EMBL" id="CAB4940232.1"/>
    </source>
</evidence>
<dbReference type="SUPFAM" id="SSF53335">
    <property type="entry name" value="S-adenosyl-L-methionine-dependent methyltransferases"/>
    <property type="match status" value="1"/>
</dbReference>
<dbReference type="InterPro" id="IPR029063">
    <property type="entry name" value="SAM-dependent_MTases_sf"/>
</dbReference>
<keyword evidence="2" id="KW-0808">Transferase</keyword>